<dbReference type="AlphaFoldDB" id="S3VER5"/>
<evidence type="ECO:0000313" key="2">
    <source>
        <dbReference type="Proteomes" id="UP000014540"/>
    </source>
</evidence>
<gene>
    <name evidence="1" type="ORF">LEP1GSC058_1554</name>
</gene>
<keyword evidence="2" id="KW-1185">Reference proteome</keyword>
<reference evidence="1" key="1">
    <citation type="submission" date="2013-04" db="EMBL/GenBank/DDBJ databases">
        <authorList>
            <person name="Harkins D.M."/>
            <person name="Durkin A.S."/>
            <person name="Selengut J.D."/>
            <person name="Sanka R."/>
            <person name="DePew J."/>
            <person name="Purushe J."/>
            <person name="Ahmed A."/>
            <person name="van der Linden H."/>
            <person name="Goris M.G.A."/>
            <person name="Hartskeerl R.A."/>
            <person name="Vinetz J.M."/>
            <person name="Sutton G.G."/>
            <person name="Nelson W.C."/>
            <person name="Fouts D.E."/>
        </authorList>
    </citation>
    <scope>NUCLEOTIDE SEQUENCE [LARGE SCALE GENOMIC DNA]</scope>
    <source>
        <strain evidence="1">BUT 6</strain>
    </source>
</reference>
<sequence length="42" mass="5142">MGETLRPLYHFIEILSNDIRIFYLYELPQIRAGIIKRSHHRM</sequence>
<evidence type="ECO:0000313" key="1">
    <source>
        <dbReference type="EMBL" id="EPG74975.1"/>
    </source>
</evidence>
<name>S3VER5_9LEPT</name>
<comment type="caution">
    <text evidence="1">The sequence shown here is derived from an EMBL/GenBank/DDBJ whole genome shotgun (WGS) entry which is preliminary data.</text>
</comment>
<dbReference type="Proteomes" id="UP000014540">
    <property type="component" value="Unassembled WGS sequence"/>
</dbReference>
<organism evidence="1 2">
    <name type="scientific">Leptospira fainei serovar Hurstbridge str. BUT 6</name>
    <dbReference type="NCBI Taxonomy" id="1193011"/>
    <lineage>
        <taxon>Bacteria</taxon>
        <taxon>Pseudomonadati</taxon>
        <taxon>Spirochaetota</taxon>
        <taxon>Spirochaetia</taxon>
        <taxon>Leptospirales</taxon>
        <taxon>Leptospiraceae</taxon>
        <taxon>Leptospira</taxon>
    </lineage>
</organism>
<accession>S3VER5</accession>
<dbReference type="EMBL" id="AKWZ02000006">
    <property type="protein sequence ID" value="EPG74975.1"/>
    <property type="molecule type" value="Genomic_DNA"/>
</dbReference>
<protein>
    <submittedName>
        <fullName evidence="1">Uncharacterized protein</fullName>
    </submittedName>
</protein>
<proteinExistence type="predicted"/>